<protein>
    <recommendedName>
        <fullName evidence="2">Poly(3-hydroxyalkanoate) polymerase subunit PhaE</fullName>
    </recommendedName>
</protein>
<feature type="compositionally biased region" description="Basic residues" evidence="4">
    <location>
        <begin position="253"/>
        <end position="262"/>
    </location>
</feature>
<accession>A0ABU0HGL0</accession>
<feature type="region of interest" description="Disordered" evidence="4">
    <location>
        <begin position="253"/>
        <end position="274"/>
    </location>
</feature>
<dbReference type="EMBL" id="JAUSVV010000002">
    <property type="protein sequence ID" value="MDQ0441453.1"/>
    <property type="molecule type" value="Genomic_DNA"/>
</dbReference>
<organism evidence="5 6">
    <name type="scientific">Methylobacterium persicinum</name>
    <dbReference type="NCBI Taxonomy" id="374426"/>
    <lineage>
        <taxon>Bacteria</taxon>
        <taxon>Pseudomonadati</taxon>
        <taxon>Pseudomonadota</taxon>
        <taxon>Alphaproteobacteria</taxon>
        <taxon>Hyphomicrobiales</taxon>
        <taxon>Methylobacteriaceae</taxon>
        <taxon>Methylobacterium</taxon>
    </lineage>
</organism>
<name>A0ABU0HGL0_9HYPH</name>
<evidence type="ECO:0000313" key="5">
    <source>
        <dbReference type="EMBL" id="MDQ0441453.1"/>
    </source>
</evidence>
<feature type="compositionally biased region" description="Basic and acidic residues" evidence="4">
    <location>
        <begin position="263"/>
        <end position="274"/>
    </location>
</feature>
<dbReference type="Pfam" id="PF09712">
    <property type="entry name" value="PHA_synth_III_E"/>
    <property type="match status" value="1"/>
</dbReference>
<evidence type="ECO:0000256" key="2">
    <source>
        <dbReference type="ARBA" id="ARBA00019066"/>
    </source>
</evidence>
<evidence type="ECO:0000256" key="1">
    <source>
        <dbReference type="ARBA" id="ARBA00004683"/>
    </source>
</evidence>
<gene>
    <name evidence="5" type="ORF">QO016_000936</name>
</gene>
<dbReference type="Proteomes" id="UP001236369">
    <property type="component" value="Unassembled WGS sequence"/>
</dbReference>
<evidence type="ECO:0000256" key="4">
    <source>
        <dbReference type="SAM" id="MobiDB-lite"/>
    </source>
</evidence>
<comment type="caution">
    <text evidence="5">The sequence shown here is derived from an EMBL/GenBank/DDBJ whole genome shotgun (WGS) entry which is preliminary data.</text>
</comment>
<sequence length="274" mass="29472">MDQFDAFKAMGEFWTRTGLGFLTPPGMGDDAAGWSAFPPATDLTGFAEAHASLTRAWAAASALSQTLTASVQGAGPATDPTAAAVLARIFDPQAWLGGTTDFGAALNRMTEGPQLADLWQTEKRFAALFSAFAALRRAQGAHQAVMLDAWTRAAGSFAREANARAGRGESYASGRDMMQHWVETANGVLIEVQRSEAFLASQRAVLKAATELRLAQQDVAGFMADLYGQPTRAELDDVHRSLTELRREVRALKKERRSAARRAKAEATREASHG</sequence>
<evidence type="ECO:0000256" key="3">
    <source>
        <dbReference type="ARBA" id="ARBA00022752"/>
    </source>
</evidence>
<proteinExistence type="predicted"/>
<dbReference type="InterPro" id="IPR010123">
    <property type="entry name" value="PHA_synth_III_E"/>
</dbReference>
<reference evidence="5 6" key="1">
    <citation type="submission" date="2023-07" db="EMBL/GenBank/DDBJ databases">
        <title>Genomic Encyclopedia of Type Strains, Phase IV (KMG-IV): sequencing the most valuable type-strain genomes for metagenomic binning, comparative biology and taxonomic classification.</title>
        <authorList>
            <person name="Goeker M."/>
        </authorList>
    </citation>
    <scope>NUCLEOTIDE SEQUENCE [LARGE SCALE GENOMIC DNA]</scope>
    <source>
        <strain evidence="5 6">DSM 19562</strain>
    </source>
</reference>
<keyword evidence="3" id="KW-0583">PHB biosynthesis</keyword>
<evidence type="ECO:0000313" key="6">
    <source>
        <dbReference type="Proteomes" id="UP001236369"/>
    </source>
</evidence>
<keyword evidence="6" id="KW-1185">Reference proteome</keyword>
<dbReference type="RefSeq" id="WP_238250047.1">
    <property type="nucleotide sequence ID" value="NZ_BPQX01000037.1"/>
</dbReference>
<comment type="pathway">
    <text evidence="1">Biopolymer metabolism; poly-(R)-3-hydroxybutanoate biosynthesis.</text>
</comment>